<sequence>MKMQSFGKFRHATQAGFTLIELIVVIVILGILAATALPKFADLGGDARGATMKAAKGSMEAVSAMVHGKFLINPTTTVSLEGVVVNVANGYPVGDAKLLEAAGLNATDYELITATGGGTNSPTLSAGDVAVVPSSIKGTVKGLNCYALYKAAVAGVAGAEPTPPKITAVVTSC</sequence>
<dbReference type="RefSeq" id="WP_167075471.1">
    <property type="nucleotide sequence ID" value="NZ_VVIW01000002.1"/>
</dbReference>
<evidence type="ECO:0000313" key="2">
    <source>
        <dbReference type="EMBL" id="NHZ39626.1"/>
    </source>
</evidence>
<reference evidence="2 3" key="1">
    <citation type="submission" date="2019-09" db="EMBL/GenBank/DDBJ databases">
        <title>Taxonomy of Antarctic Massilia spp.: description of Massilia rubra sp. nov., Massilia aquatica sp. nov., Massilia mucilaginosa sp. nov., Massilia frigida sp. nov. isolated from streams, lakes and regoliths.</title>
        <authorList>
            <person name="Holochova P."/>
            <person name="Sedlacek I."/>
            <person name="Kralova S."/>
            <person name="Maslanova I."/>
            <person name="Busse H.-J."/>
            <person name="Stankova E."/>
            <person name="Vrbovska V."/>
            <person name="Kovarovic V."/>
            <person name="Bartak M."/>
            <person name="Svec P."/>
            <person name="Pantucek R."/>
        </authorList>
    </citation>
    <scope>NUCLEOTIDE SEQUENCE [LARGE SCALE GENOMIC DNA]</scope>
    <source>
        <strain evidence="2 3">CCM 8693</strain>
    </source>
</reference>
<dbReference type="SUPFAM" id="SSF54523">
    <property type="entry name" value="Pili subunits"/>
    <property type="match status" value="1"/>
</dbReference>
<dbReference type="NCBIfam" id="TIGR02532">
    <property type="entry name" value="IV_pilin_GFxxxE"/>
    <property type="match status" value="1"/>
</dbReference>
<dbReference type="Proteomes" id="UP000819052">
    <property type="component" value="Unassembled WGS sequence"/>
</dbReference>
<dbReference type="Gene3D" id="3.30.700.10">
    <property type="entry name" value="Glycoprotein, Type 4 Pilin"/>
    <property type="match status" value="1"/>
</dbReference>
<evidence type="ECO:0000256" key="1">
    <source>
        <dbReference type="SAM" id="Phobius"/>
    </source>
</evidence>
<accession>A0ABX0LXQ2</accession>
<dbReference type="EMBL" id="VVIW01000002">
    <property type="protein sequence ID" value="NHZ39626.1"/>
    <property type="molecule type" value="Genomic_DNA"/>
</dbReference>
<dbReference type="Pfam" id="PF07963">
    <property type="entry name" value="N_methyl"/>
    <property type="match status" value="1"/>
</dbReference>
<dbReference type="InterPro" id="IPR045584">
    <property type="entry name" value="Pilin-like"/>
</dbReference>
<dbReference type="InterPro" id="IPR012902">
    <property type="entry name" value="N_methyl_site"/>
</dbReference>
<dbReference type="PROSITE" id="PS00409">
    <property type="entry name" value="PROKAR_NTER_METHYL"/>
    <property type="match status" value="1"/>
</dbReference>
<organism evidence="2 3">
    <name type="scientific">Massilia aquatica</name>
    <dbReference type="NCBI Taxonomy" id="2609000"/>
    <lineage>
        <taxon>Bacteria</taxon>
        <taxon>Pseudomonadati</taxon>
        <taxon>Pseudomonadota</taxon>
        <taxon>Betaproteobacteria</taxon>
        <taxon>Burkholderiales</taxon>
        <taxon>Oxalobacteraceae</taxon>
        <taxon>Telluria group</taxon>
        <taxon>Massilia</taxon>
    </lineage>
</organism>
<evidence type="ECO:0000313" key="3">
    <source>
        <dbReference type="Proteomes" id="UP000819052"/>
    </source>
</evidence>
<keyword evidence="1" id="KW-1133">Transmembrane helix</keyword>
<comment type="caution">
    <text evidence="2">The sequence shown here is derived from an EMBL/GenBank/DDBJ whole genome shotgun (WGS) entry which is preliminary data.</text>
</comment>
<proteinExistence type="predicted"/>
<gene>
    <name evidence="2" type="ORF">F1609_05500</name>
</gene>
<protein>
    <submittedName>
        <fullName evidence="2">Type II secretion system protein</fullName>
    </submittedName>
</protein>
<keyword evidence="1" id="KW-0472">Membrane</keyword>
<keyword evidence="3" id="KW-1185">Reference proteome</keyword>
<feature type="transmembrane region" description="Helical" evidence="1">
    <location>
        <begin position="12"/>
        <end position="34"/>
    </location>
</feature>
<keyword evidence="1" id="KW-0812">Transmembrane</keyword>
<name>A0ABX0LXQ2_9BURK</name>